<sequence>MTTQHRHQLSRLAIPPPFHVQQQGQPMFSPAIPTAIHQGFNSSFNPQGSLQTPMQGSFFPTPPGAPGRPVHAGHRAHPSLALAAAGIHPPLGMPMTPGIPMTPLGQAQFPPGMVGPPFMQRGRRQPSISTGGPPKAALGGAGKNYRPASPKNVPAAAPVVQKTKKAPVSLPQETKDGERRPWARMPMPDNLLPPQAPIPPLEASSAEIYPPDYWRQFIPDTVDVFLPGKVAWEDIKKHVIEEKLERLGVERGSTVPHIHAPHARAASISSPADPALLYFKLNKLQQSQNSSRTPSTSVSPQPPSATFTPPVATSAPMPPRLQNRHGHSLSLAAQPFQPSRPMYNPLESFNPFGPDATLGSDAIEHSDARSDPGAPTDQSLAPPQLPVRADSRPNFVVGFGLDIPEEEEPEEEGVAEASHMANGNADETIDMELEGLDDRTGYDTQEDIEDEDVGSITTAAQSRMHSRHVSKLSAALSLLSVGGKAPAHEADREDQDGDVDEWTGSEDLRTGETTDDDESIGEWSNPSDEERARQDRLHRRLMRRSQHQEIQTPRRLPNFPHPPQTTPFGTLAAHREATDDDDMVSNPSEEGHHHPLSSRPGSVPFSVHDPALAHSRRESEKFVYPGLTPAPIYMPAPVPAAPRGDSLTLNPNAKPFVFGMSRASGSWAPGTFTSTPGQSSGASTPGHARLPSLGKPLNAAAVEFKPGNFTFRPPVDGPKFTFPMPQPAAPMQMPQPLPLSSTPPPNPSPVRAAQGREKRQRRSSVDSQVSEESEVNKEAMTSFKFPADSPAKNRSAPPSPGPRVSGSGLNAAARPFLLGGFSSNTMPNGMPAPIQEPVPLSHFMLSPRDALESPESDAEGVQVANGVNGDAHELPIPPAMKTRRAPIPLDFKHPVSTNTVPAGLFKALANGDDERTRRTVRSRLSSREIFEHVARPSLDDLSVPPISQNASRRMTTDPSRWESPVQHADVFTPAPAKHKHRRSSLPAGSSSSISVESIQPMNISRKLEMQQYEERLEALLDEKLESLRLELHEQRQASEGAAMNPSTEAMINEVVSLFRTQLQESAARGLDDSQMDARGELDFQLVKDIVEQGHAEARAMIRNDLAEVLHRVDQHRAQMPFDVQGLLDEISKRTRATVMSAVSQIGNRVDTLERTRAPHGGAAVDRDGIVHDLLATLVPHISALRSEPVDYEELTDQLTQAVKPHISQLIDLASDKRETAGLIVDRLIPILPKIYPPSDSIDTAAIIAQITTEVRRIIAPVDAHEIKEQVSDLVVERLDSRLAVRDRALDSLSGKVAEGVDSLLEPVRQVTVKVGELADGQEALVSQTRGLETIHRDVVGLLGDLPARLGAAVDALGAAQADVLSKGIAPIEHLTNTADLARLQSAVDLLTGGQQSLASKTEELLILHQSVLSRLDILPEGMAATLKSLQTAQADLVTRSVTKQDFEEVRRLMTTNADLQVQLAKTRAQYGSARAEKDLLLERATSAETERDRLRAQVDEVQADMITRATAAATSDARNAELEEALAQSLERLKTSDVTITTQQERIIELDHLNRDFVLEKQNLINKTHTAETQAGYAARDKAAAVDALAALQREHEALLSQQSHWDELRRTSEQVQQLTALINQSNEPELRDLRRIRDRSKVLEGEYAALQRRFKDQENKATSSDRAATAARQSLTQAQQRAAEWEKRAEEYETSLEESQAKMDQVEDRLAQLDADYSLARMQLEEKDAEERLTKDRENKLRDQIAALEAKVARLQADHAAPKKAAHAHSPPRPDSRASTIYPSRAATPTAANGRSLSRRTNTPPQTSVWDSMHAPKQQPRYPHLGPGAPRAHPRGVPAYARPSIPSPTMSVVSLAPTQGDDGWWE</sequence>
<evidence type="ECO:0000313" key="2">
    <source>
        <dbReference type="Proteomes" id="UP000814033"/>
    </source>
</evidence>
<evidence type="ECO:0000313" key="1">
    <source>
        <dbReference type="EMBL" id="KAI0043626.1"/>
    </source>
</evidence>
<gene>
    <name evidence="1" type="ORF">FA95DRAFT_1563095</name>
</gene>
<accession>A0ACB8RIU0</accession>
<keyword evidence="2" id="KW-1185">Reference proteome</keyword>
<proteinExistence type="predicted"/>
<reference evidence="1" key="1">
    <citation type="submission" date="2021-02" db="EMBL/GenBank/DDBJ databases">
        <authorList>
            <consortium name="DOE Joint Genome Institute"/>
            <person name="Ahrendt S."/>
            <person name="Looney B.P."/>
            <person name="Miyauchi S."/>
            <person name="Morin E."/>
            <person name="Drula E."/>
            <person name="Courty P.E."/>
            <person name="Chicoki N."/>
            <person name="Fauchery L."/>
            <person name="Kohler A."/>
            <person name="Kuo A."/>
            <person name="Labutti K."/>
            <person name="Pangilinan J."/>
            <person name="Lipzen A."/>
            <person name="Riley R."/>
            <person name="Andreopoulos W."/>
            <person name="He G."/>
            <person name="Johnson J."/>
            <person name="Barry K.W."/>
            <person name="Grigoriev I.V."/>
            <person name="Nagy L."/>
            <person name="Hibbett D."/>
            <person name="Henrissat B."/>
            <person name="Matheny P.B."/>
            <person name="Labbe J."/>
            <person name="Martin F."/>
        </authorList>
    </citation>
    <scope>NUCLEOTIDE SEQUENCE</scope>
    <source>
        <strain evidence="1">FP105234-sp</strain>
    </source>
</reference>
<comment type="caution">
    <text evidence="1">The sequence shown here is derived from an EMBL/GenBank/DDBJ whole genome shotgun (WGS) entry which is preliminary data.</text>
</comment>
<name>A0ACB8RIU0_9AGAM</name>
<dbReference type="EMBL" id="MU276010">
    <property type="protein sequence ID" value="KAI0043626.1"/>
    <property type="molecule type" value="Genomic_DNA"/>
</dbReference>
<protein>
    <submittedName>
        <fullName evidence="1">Uncharacterized protein</fullName>
    </submittedName>
</protein>
<organism evidence="1 2">
    <name type="scientific">Auriscalpium vulgare</name>
    <dbReference type="NCBI Taxonomy" id="40419"/>
    <lineage>
        <taxon>Eukaryota</taxon>
        <taxon>Fungi</taxon>
        <taxon>Dikarya</taxon>
        <taxon>Basidiomycota</taxon>
        <taxon>Agaricomycotina</taxon>
        <taxon>Agaricomycetes</taxon>
        <taxon>Russulales</taxon>
        <taxon>Auriscalpiaceae</taxon>
        <taxon>Auriscalpium</taxon>
    </lineage>
</organism>
<dbReference type="Proteomes" id="UP000814033">
    <property type="component" value="Unassembled WGS sequence"/>
</dbReference>
<reference evidence="1" key="2">
    <citation type="journal article" date="2022" name="New Phytol.">
        <title>Evolutionary transition to the ectomycorrhizal habit in the genomes of a hyperdiverse lineage of mushroom-forming fungi.</title>
        <authorList>
            <person name="Looney B."/>
            <person name="Miyauchi S."/>
            <person name="Morin E."/>
            <person name="Drula E."/>
            <person name="Courty P.E."/>
            <person name="Kohler A."/>
            <person name="Kuo A."/>
            <person name="LaButti K."/>
            <person name="Pangilinan J."/>
            <person name="Lipzen A."/>
            <person name="Riley R."/>
            <person name="Andreopoulos W."/>
            <person name="He G."/>
            <person name="Johnson J."/>
            <person name="Nolan M."/>
            <person name="Tritt A."/>
            <person name="Barry K.W."/>
            <person name="Grigoriev I.V."/>
            <person name="Nagy L.G."/>
            <person name="Hibbett D."/>
            <person name="Henrissat B."/>
            <person name="Matheny P.B."/>
            <person name="Labbe J."/>
            <person name="Martin F.M."/>
        </authorList>
    </citation>
    <scope>NUCLEOTIDE SEQUENCE</scope>
    <source>
        <strain evidence="1">FP105234-sp</strain>
    </source>
</reference>